<dbReference type="EMBL" id="RBNI01004116">
    <property type="protein sequence ID" value="RUP47761.1"/>
    <property type="molecule type" value="Genomic_DNA"/>
</dbReference>
<protein>
    <submittedName>
        <fullName evidence="2">Uncharacterized protein</fullName>
    </submittedName>
</protein>
<organism evidence="2 3">
    <name type="scientific">Jimgerdemannia flammicorona</name>
    <dbReference type="NCBI Taxonomy" id="994334"/>
    <lineage>
        <taxon>Eukaryota</taxon>
        <taxon>Fungi</taxon>
        <taxon>Fungi incertae sedis</taxon>
        <taxon>Mucoromycota</taxon>
        <taxon>Mucoromycotina</taxon>
        <taxon>Endogonomycetes</taxon>
        <taxon>Endogonales</taxon>
        <taxon>Endogonaceae</taxon>
        <taxon>Jimgerdemannia</taxon>
    </lineage>
</organism>
<dbReference type="Proteomes" id="UP000268093">
    <property type="component" value="Unassembled WGS sequence"/>
</dbReference>
<feature type="compositionally biased region" description="Polar residues" evidence="1">
    <location>
        <begin position="33"/>
        <end position="52"/>
    </location>
</feature>
<dbReference type="AlphaFoldDB" id="A0A433DAL0"/>
<evidence type="ECO:0000313" key="2">
    <source>
        <dbReference type="EMBL" id="RUP47761.1"/>
    </source>
</evidence>
<evidence type="ECO:0000256" key="1">
    <source>
        <dbReference type="SAM" id="MobiDB-lite"/>
    </source>
</evidence>
<feature type="region of interest" description="Disordered" evidence="1">
    <location>
        <begin position="21"/>
        <end position="53"/>
    </location>
</feature>
<evidence type="ECO:0000313" key="3">
    <source>
        <dbReference type="Proteomes" id="UP000268093"/>
    </source>
</evidence>
<proteinExistence type="predicted"/>
<name>A0A433DAL0_9FUNG</name>
<comment type="caution">
    <text evidence="2">The sequence shown here is derived from an EMBL/GenBank/DDBJ whole genome shotgun (WGS) entry which is preliminary data.</text>
</comment>
<keyword evidence="3" id="KW-1185">Reference proteome</keyword>
<gene>
    <name evidence="2" type="ORF">BC936DRAFT_145360</name>
</gene>
<reference evidence="2 3" key="1">
    <citation type="journal article" date="2018" name="New Phytol.">
        <title>Phylogenomics of Endogonaceae and evolution of mycorrhizas within Mucoromycota.</title>
        <authorList>
            <person name="Chang Y."/>
            <person name="Desiro A."/>
            <person name="Na H."/>
            <person name="Sandor L."/>
            <person name="Lipzen A."/>
            <person name="Clum A."/>
            <person name="Barry K."/>
            <person name="Grigoriev I.V."/>
            <person name="Martin F.M."/>
            <person name="Stajich J.E."/>
            <person name="Smith M.E."/>
            <person name="Bonito G."/>
            <person name="Spatafora J.W."/>
        </authorList>
    </citation>
    <scope>NUCLEOTIDE SEQUENCE [LARGE SCALE GENOMIC DNA]</scope>
    <source>
        <strain evidence="2 3">GMNB39</strain>
    </source>
</reference>
<sequence>MLYQALRSLRPLRPIVARARQFCSPRHPPNRGLPSSKSQTNKDTNADTNADSKNADIIKIEELNMISTRKIHEHSSMATIRGEDIWANWVDYPNGEKSAHYTLKIYPQHWTRFVDMPLNLQMFGNAFERVLENRFELFGDIKNIRVESKCESGGGLEINFDIKLWQNGMAA</sequence>
<accession>A0A433DAL0</accession>